<dbReference type="RefSeq" id="WP_176273272.1">
    <property type="nucleotide sequence ID" value="NZ_JABWTA010000001.1"/>
</dbReference>
<protein>
    <recommendedName>
        <fullName evidence="5">Release factor glutamine methyltransferase</fullName>
        <shortName evidence="5">RF MTase</shortName>
        <ecNumber evidence="5">2.1.1.297</ecNumber>
    </recommendedName>
    <alternativeName>
        <fullName evidence="5">N5-glutamine methyltransferase PrmC</fullName>
    </alternativeName>
    <alternativeName>
        <fullName evidence="5">Protein-(glutamine-N5) MTase PrmC</fullName>
    </alternativeName>
    <alternativeName>
        <fullName evidence="5">Protein-glutamine N-methyltransferase PrmC</fullName>
    </alternativeName>
</protein>
<comment type="caution">
    <text evidence="8">The sequence shown here is derived from an EMBL/GenBank/DDBJ whole genome shotgun (WGS) entry which is preliminary data.</text>
</comment>
<dbReference type="Gene3D" id="1.10.8.10">
    <property type="entry name" value="DNA helicase RuvA subunit, C-terminal domain"/>
    <property type="match status" value="1"/>
</dbReference>
<feature type="binding site" evidence="5">
    <location>
        <begin position="184"/>
        <end position="187"/>
    </location>
    <ligand>
        <name>substrate</name>
    </ligand>
</feature>
<dbReference type="CDD" id="cd02440">
    <property type="entry name" value="AdoMet_MTases"/>
    <property type="match status" value="1"/>
</dbReference>
<evidence type="ECO:0000256" key="2">
    <source>
        <dbReference type="ARBA" id="ARBA00022679"/>
    </source>
</evidence>
<evidence type="ECO:0000256" key="5">
    <source>
        <dbReference type="HAMAP-Rule" id="MF_02126"/>
    </source>
</evidence>
<dbReference type="EC" id="2.1.1.297" evidence="5"/>
<dbReference type="SUPFAM" id="SSF53335">
    <property type="entry name" value="S-adenosyl-L-methionine-dependent methyltransferases"/>
    <property type="match status" value="1"/>
</dbReference>
<dbReference type="InterPro" id="IPR040758">
    <property type="entry name" value="PrmC_N"/>
</dbReference>
<dbReference type="HAMAP" id="MF_02126">
    <property type="entry name" value="RF_methyltr_PrmC"/>
    <property type="match status" value="1"/>
</dbReference>
<keyword evidence="9" id="KW-1185">Reference proteome</keyword>
<evidence type="ECO:0000259" key="6">
    <source>
        <dbReference type="Pfam" id="PF05175"/>
    </source>
</evidence>
<name>A0A850HBD9_9SPHN</name>
<reference evidence="8 9" key="1">
    <citation type="submission" date="2020-06" db="EMBL/GenBank/DDBJ databases">
        <title>Altererythrobacter lutimaris sp. nov., a marine bacterium isolated from a tidal flat.</title>
        <authorList>
            <person name="Kim D."/>
            <person name="Yoo Y."/>
            <person name="Kim J.-J."/>
        </authorList>
    </citation>
    <scope>NUCLEOTIDE SEQUENCE [LARGE SCALE GENOMIC DNA]</scope>
    <source>
        <strain evidence="8 9">JGD-16</strain>
    </source>
</reference>
<dbReference type="NCBIfam" id="TIGR03534">
    <property type="entry name" value="RF_mod_PrmC"/>
    <property type="match status" value="1"/>
</dbReference>
<organism evidence="8 9">
    <name type="scientific">Altererythrobacter lutimaris</name>
    <dbReference type="NCBI Taxonomy" id="2743979"/>
    <lineage>
        <taxon>Bacteria</taxon>
        <taxon>Pseudomonadati</taxon>
        <taxon>Pseudomonadota</taxon>
        <taxon>Alphaproteobacteria</taxon>
        <taxon>Sphingomonadales</taxon>
        <taxon>Erythrobacteraceae</taxon>
        <taxon>Altererythrobacter</taxon>
    </lineage>
</organism>
<feature type="domain" description="Methyltransferase small" evidence="6">
    <location>
        <begin position="104"/>
        <end position="192"/>
    </location>
</feature>
<evidence type="ECO:0000313" key="9">
    <source>
        <dbReference type="Proteomes" id="UP000546031"/>
    </source>
</evidence>
<feature type="binding site" evidence="5">
    <location>
        <position position="166"/>
    </location>
    <ligand>
        <name>S-adenosyl-L-methionine</name>
        <dbReference type="ChEBI" id="CHEBI:59789"/>
    </ligand>
</feature>
<evidence type="ECO:0000313" key="8">
    <source>
        <dbReference type="EMBL" id="NVE95069.1"/>
    </source>
</evidence>
<dbReference type="InterPro" id="IPR019874">
    <property type="entry name" value="RF_methyltr_PrmC"/>
</dbReference>
<dbReference type="Pfam" id="PF05175">
    <property type="entry name" value="MTS"/>
    <property type="match status" value="1"/>
</dbReference>
<evidence type="ECO:0000256" key="3">
    <source>
        <dbReference type="ARBA" id="ARBA00022691"/>
    </source>
</evidence>
<dbReference type="GO" id="GO:0102559">
    <property type="term" value="F:peptide chain release factor N(5)-glutamine methyltransferase activity"/>
    <property type="evidence" value="ECO:0007669"/>
    <property type="project" value="UniProtKB-EC"/>
</dbReference>
<dbReference type="InterPro" id="IPR029063">
    <property type="entry name" value="SAM-dependent_MTases_sf"/>
</dbReference>
<keyword evidence="3 5" id="KW-0949">S-adenosyl-L-methionine</keyword>
<comment type="catalytic activity">
    <reaction evidence="4 5">
        <text>L-glutaminyl-[peptide chain release factor] + S-adenosyl-L-methionine = N(5)-methyl-L-glutaminyl-[peptide chain release factor] + S-adenosyl-L-homocysteine + H(+)</text>
        <dbReference type="Rhea" id="RHEA:42896"/>
        <dbReference type="Rhea" id="RHEA-COMP:10271"/>
        <dbReference type="Rhea" id="RHEA-COMP:10272"/>
        <dbReference type="ChEBI" id="CHEBI:15378"/>
        <dbReference type="ChEBI" id="CHEBI:30011"/>
        <dbReference type="ChEBI" id="CHEBI:57856"/>
        <dbReference type="ChEBI" id="CHEBI:59789"/>
        <dbReference type="ChEBI" id="CHEBI:61891"/>
        <dbReference type="EC" id="2.1.1.297"/>
    </reaction>
</comment>
<keyword evidence="1 5" id="KW-0489">Methyltransferase</keyword>
<sequence>MTVSEAIRQAAERLAETSDTARLDAELLMAHALGTDRSSMLLRSMADPVPQSFAALAERRARHEPVAYITGQADFFGRDFLVAPGVLIPRPDSETVVDAALEVAPETGRVLDLGTGSGALLLTIIAEREGLEGVGVDASFDAVQIAAENAARLGVQARARIVKADWNEAGWADDLGRFDCIIANPPYVANNAELAPDVRDFEPSDALFAGPEGLDDYAILIPQLCELTTPDAVIILEIGHDQAESVSEIAAKSGFSAEIRTDLAGRDRALILRQL</sequence>
<dbReference type="AlphaFoldDB" id="A0A850HBD9"/>
<evidence type="ECO:0000256" key="1">
    <source>
        <dbReference type="ARBA" id="ARBA00022603"/>
    </source>
</evidence>
<comment type="similarity">
    <text evidence="5">Belongs to the protein N5-glutamine methyltransferase family. PrmC subfamily.</text>
</comment>
<dbReference type="Pfam" id="PF17827">
    <property type="entry name" value="PrmC_N"/>
    <property type="match status" value="1"/>
</dbReference>
<accession>A0A850HBD9</accession>
<dbReference type="InterPro" id="IPR050320">
    <property type="entry name" value="N5-glutamine_MTase"/>
</dbReference>
<evidence type="ECO:0000259" key="7">
    <source>
        <dbReference type="Pfam" id="PF17827"/>
    </source>
</evidence>
<dbReference type="GO" id="GO:0003676">
    <property type="term" value="F:nucleic acid binding"/>
    <property type="evidence" value="ECO:0007669"/>
    <property type="project" value="InterPro"/>
</dbReference>
<dbReference type="PANTHER" id="PTHR18895:SF74">
    <property type="entry name" value="MTRF1L RELEASE FACTOR GLUTAMINE METHYLTRANSFERASE"/>
    <property type="match status" value="1"/>
</dbReference>
<keyword evidence="2 5" id="KW-0808">Transferase</keyword>
<dbReference type="Proteomes" id="UP000546031">
    <property type="component" value="Unassembled WGS sequence"/>
</dbReference>
<dbReference type="NCBIfam" id="TIGR00536">
    <property type="entry name" value="hemK_fam"/>
    <property type="match status" value="1"/>
</dbReference>
<dbReference type="InterPro" id="IPR002052">
    <property type="entry name" value="DNA_methylase_N6_adenine_CS"/>
</dbReference>
<dbReference type="PANTHER" id="PTHR18895">
    <property type="entry name" value="HEMK METHYLTRANSFERASE"/>
    <property type="match status" value="1"/>
</dbReference>
<feature type="binding site" evidence="5">
    <location>
        <position position="137"/>
    </location>
    <ligand>
        <name>S-adenosyl-L-methionine</name>
        <dbReference type="ChEBI" id="CHEBI:59789"/>
    </ligand>
</feature>
<dbReference type="PROSITE" id="PS00092">
    <property type="entry name" value="N6_MTASE"/>
    <property type="match status" value="1"/>
</dbReference>
<dbReference type="InterPro" id="IPR004556">
    <property type="entry name" value="HemK-like"/>
</dbReference>
<feature type="domain" description="Release factor glutamine methyltransferase N-terminal" evidence="7">
    <location>
        <begin position="5"/>
        <end position="71"/>
    </location>
</feature>
<dbReference type="EMBL" id="JABWTA010000001">
    <property type="protein sequence ID" value="NVE95069.1"/>
    <property type="molecule type" value="Genomic_DNA"/>
</dbReference>
<dbReference type="InterPro" id="IPR007848">
    <property type="entry name" value="Small_mtfrase_dom"/>
</dbReference>
<dbReference type="Gene3D" id="3.40.50.150">
    <property type="entry name" value="Vaccinia Virus protein VP39"/>
    <property type="match status" value="1"/>
</dbReference>
<feature type="binding site" evidence="5">
    <location>
        <position position="184"/>
    </location>
    <ligand>
        <name>S-adenosyl-L-methionine</name>
        <dbReference type="ChEBI" id="CHEBI:59789"/>
    </ligand>
</feature>
<feature type="binding site" evidence="5">
    <location>
        <begin position="114"/>
        <end position="118"/>
    </location>
    <ligand>
        <name>S-adenosyl-L-methionine</name>
        <dbReference type="ChEBI" id="CHEBI:59789"/>
    </ligand>
</feature>
<dbReference type="GO" id="GO:0032259">
    <property type="term" value="P:methylation"/>
    <property type="evidence" value="ECO:0007669"/>
    <property type="project" value="UniProtKB-KW"/>
</dbReference>
<evidence type="ECO:0000256" key="4">
    <source>
        <dbReference type="ARBA" id="ARBA00048391"/>
    </source>
</evidence>
<comment type="function">
    <text evidence="5">Methylates the class 1 translation termination release factors RF1/PrfA and RF2/PrfB on the glutamine residue of the universally conserved GGQ motif.</text>
</comment>
<gene>
    <name evidence="5 8" type="primary">prmC</name>
    <name evidence="8" type="ORF">HUO12_09185</name>
</gene>
<proteinExistence type="inferred from homology"/>